<accession>A0ABW4Y138</accession>
<dbReference type="PROSITE" id="PS51257">
    <property type="entry name" value="PROKAR_LIPOPROTEIN"/>
    <property type="match status" value="1"/>
</dbReference>
<gene>
    <name evidence="1" type="ORF">ACFSJE_14750</name>
</gene>
<keyword evidence="2" id="KW-1185">Reference proteome</keyword>
<dbReference type="RefSeq" id="WP_379831632.1">
    <property type="nucleotide sequence ID" value="NZ_JBHUHU010000005.1"/>
</dbReference>
<organism evidence="1 2">
    <name type="scientific">Flagellimonas iocasae</name>
    <dbReference type="NCBI Taxonomy" id="2055905"/>
    <lineage>
        <taxon>Bacteria</taxon>
        <taxon>Pseudomonadati</taxon>
        <taxon>Bacteroidota</taxon>
        <taxon>Flavobacteriia</taxon>
        <taxon>Flavobacteriales</taxon>
        <taxon>Flavobacteriaceae</taxon>
        <taxon>Flagellimonas</taxon>
    </lineage>
</organism>
<evidence type="ECO:0008006" key="3">
    <source>
        <dbReference type="Google" id="ProtNLM"/>
    </source>
</evidence>
<dbReference type="Proteomes" id="UP001597342">
    <property type="component" value="Unassembled WGS sequence"/>
</dbReference>
<evidence type="ECO:0000313" key="1">
    <source>
        <dbReference type="EMBL" id="MFD2101045.1"/>
    </source>
</evidence>
<sequence length="140" mass="16304">MSRILPFFLILMAMGCKKNIVAETDLHYLNGYWEIDEVVFPDGSIKEYGMNPNIDFIQLKESEGYRKKMQPKFDGSYNTSNDVETFSVAEVSNGFAMRYKNDFSEWEETLVQLDSTSFAVVNPEGITYFYKRFEPIKMPK</sequence>
<evidence type="ECO:0000313" key="2">
    <source>
        <dbReference type="Proteomes" id="UP001597342"/>
    </source>
</evidence>
<dbReference type="EMBL" id="JBHUHU010000005">
    <property type="protein sequence ID" value="MFD2101045.1"/>
    <property type="molecule type" value="Genomic_DNA"/>
</dbReference>
<proteinExistence type="predicted"/>
<protein>
    <recommendedName>
        <fullName evidence="3">Lipocalin-like domain-containing protein</fullName>
    </recommendedName>
</protein>
<name>A0ABW4Y138_9FLAO</name>
<comment type="caution">
    <text evidence="1">The sequence shown here is derived from an EMBL/GenBank/DDBJ whole genome shotgun (WGS) entry which is preliminary data.</text>
</comment>
<reference evidence="2" key="1">
    <citation type="journal article" date="2019" name="Int. J. Syst. Evol. Microbiol.">
        <title>The Global Catalogue of Microorganisms (GCM) 10K type strain sequencing project: providing services to taxonomists for standard genome sequencing and annotation.</title>
        <authorList>
            <consortium name="The Broad Institute Genomics Platform"/>
            <consortium name="The Broad Institute Genome Sequencing Center for Infectious Disease"/>
            <person name="Wu L."/>
            <person name="Ma J."/>
        </authorList>
    </citation>
    <scope>NUCLEOTIDE SEQUENCE [LARGE SCALE GENOMIC DNA]</scope>
    <source>
        <strain evidence="2">JCM 3389</strain>
    </source>
</reference>